<accession>A0A1V2LD79</accession>
<dbReference type="OMA" id="FHEAYMD"/>
<protein>
    <submittedName>
        <fullName evidence="2">Uncharacterized protein</fullName>
    </submittedName>
</protein>
<organism evidence="2 3">
    <name type="scientific">Cyberlindnera fabianii</name>
    <name type="common">Yeast</name>
    <name type="synonym">Hansenula fabianii</name>
    <dbReference type="NCBI Taxonomy" id="36022"/>
    <lineage>
        <taxon>Eukaryota</taxon>
        <taxon>Fungi</taxon>
        <taxon>Dikarya</taxon>
        <taxon>Ascomycota</taxon>
        <taxon>Saccharomycotina</taxon>
        <taxon>Saccharomycetes</taxon>
        <taxon>Phaffomycetales</taxon>
        <taxon>Phaffomycetaceae</taxon>
        <taxon>Cyberlindnera</taxon>
    </lineage>
</organism>
<evidence type="ECO:0000313" key="3">
    <source>
        <dbReference type="Proteomes" id="UP000189513"/>
    </source>
</evidence>
<reference evidence="3" key="1">
    <citation type="journal article" date="2017" name="Genome Announc.">
        <title>Genome sequences of Cyberlindnera fabianii 65, Pichia kudriavzevii 129, and Saccharomyces cerevisiae 131 isolated from fermented masau fruits in Zimbabwe.</title>
        <authorList>
            <person name="van Rijswijck I.M.H."/>
            <person name="Derks M.F.L."/>
            <person name="Abee T."/>
            <person name="de Ridder D."/>
            <person name="Smid E.J."/>
        </authorList>
    </citation>
    <scope>NUCLEOTIDE SEQUENCE [LARGE SCALE GENOMIC DNA]</scope>
    <source>
        <strain evidence="3">65</strain>
    </source>
</reference>
<dbReference type="Proteomes" id="UP000189513">
    <property type="component" value="Unassembled WGS sequence"/>
</dbReference>
<evidence type="ECO:0000256" key="1">
    <source>
        <dbReference type="SAM" id="Coils"/>
    </source>
</evidence>
<evidence type="ECO:0000313" key="2">
    <source>
        <dbReference type="EMBL" id="ONH69021.1"/>
    </source>
</evidence>
<sequence>MSLYGLVTENPTPESITNILQEISSLFDTSIDLAVKSTDLETELYTLDPEDPSARDRYKQLLAELKEQLEPLSKESAKLNELEKKLHQSHRLAIKELKDLNLTSFEQTNKTAEFLFDEDMRSAEIEKLVDEQGVLKPIELDEGEVIDMTLSKDEMMKILTLESNKRGMATLKNEYLLLPKMQALKAKYEALARQEKELKEFLFDGVSSMNTKVQATKRTLQ</sequence>
<proteinExistence type="predicted"/>
<comment type="caution">
    <text evidence="2">The sequence shown here is derived from an EMBL/GenBank/DDBJ whole genome shotgun (WGS) entry which is preliminary data.</text>
</comment>
<dbReference type="AlphaFoldDB" id="A0A1V2LD79"/>
<keyword evidence="1" id="KW-0175">Coiled coil</keyword>
<dbReference type="VEuPathDB" id="FungiDB:BON22_1446"/>
<feature type="coiled-coil region" evidence="1">
    <location>
        <begin position="55"/>
        <end position="92"/>
    </location>
</feature>
<name>A0A1V2LD79_CYBFA</name>
<keyword evidence="3" id="KW-1185">Reference proteome</keyword>
<dbReference type="EMBL" id="MPUK01000002">
    <property type="protein sequence ID" value="ONH69021.1"/>
    <property type="molecule type" value="Genomic_DNA"/>
</dbReference>
<gene>
    <name evidence="2" type="ORF">BON22_1446</name>
</gene>